<dbReference type="Pfam" id="PF07931">
    <property type="entry name" value="CPT"/>
    <property type="match status" value="1"/>
</dbReference>
<proteinExistence type="predicted"/>
<dbReference type="PIRSF" id="PIRSF007531">
    <property type="entry name" value="CPT"/>
    <property type="match status" value="1"/>
</dbReference>
<gene>
    <name evidence="1" type="ORF">ACFSC9_22390</name>
</gene>
<reference evidence="2" key="1">
    <citation type="journal article" date="2019" name="Int. J. Syst. Evol. Microbiol.">
        <title>The Global Catalogue of Microorganisms (GCM) 10K type strain sequencing project: providing services to taxonomists for standard genome sequencing and annotation.</title>
        <authorList>
            <consortium name="The Broad Institute Genomics Platform"/>
            <consortium name="The Broad Institute Genome Sequencing Center for Infectious Disease"/>
            <person name="Wu L."/>
            <person name="Ma J."/>
        </authorList>
    </citation>
    <scope>NUCLEOTIDE SEQUENCE [LARGE SCALE GENOMIC DNA]</scope>
    <source>
        <strain evidence="2">CCUG 54950</strain>
    </source>
</reference>
<sequence>MEKGIVVLLNGTSSAGKTSIAMEMMKQKEVLFHHLSVDDFFHNYNEFIDNKFPDMEPVRHVDDSVVGDIIFDPIVSMLYATVRLFSEMGLHVIVDTVMENDKWFNDCLDAFADLPTLLVGVICSREELKRREQVRGDRRIGLANEQFDHVYSFDEYDIEVNTEQLNPTQCAEAILNVMNSQQNLSAFKKLSKRPLDCL</sequence>
<dbReference type="InterPro" id="IPR012853">
    <property type="entry name" value="CPT"/>
</dbReference>
<keyword evidence="2" id="KW-1185">Reference proteome</keyword>
<dbReference type="Gene3D" id="3.40.50.300">
    <property type="entry name" value="P-loop containing nucleotide triphosphate hydrolases"/>
    <property type="match status" value="1"/>
</dbReference>
<dbReference type="RefSeq" id="WP_347322967.1">
    <property type="nucleotide sequence ID" value="NZ_JBCGUH010000001.1"/>
</dbReference>
<protein>
    <submittedName>
        <fullName evidence="1">Chloramphenicol phosphotransferase CPT family protein</fullName>
    </submittedName>
</protein>
<dbReference type="SUPFAM" id="SSF52540">
    <property type="entry name" value="P-loop containing nucleoside triphosphate hydrolases"/>
    <property type="match status" value="1"/>
</dbReference>
<name>A0ABW4RPN1_9BACL</name>
<organism evidence="1 2">
    <name type="scientific">Paenibacillus wenxiniae</name>
    <dbReference type="NCBI Taxonomy" id="1636843"/>
    <lineage>
        <taxon>Bacteria</taxon>
        <taxon>Bacillati</taxon>
        <taxon>Bacillota</taxon>
        <taxon>Bacilli</taxon>
        <taxon>Bacillales</taxon>
        <taxon>Paenibacillaceae</taxon>
        <taxon>Paenibacillus</taxon>
    </lineage>
</organism>
<dbReference type="InterPro" id="IPR027417">
    <property type="entry name" value="P-loop_NTPase"/>
</dbReference>
<dbReference type="Proteomes" id="UP001597233">
    <property type="component" value="Unassembled WGS sequence"/>
</dbReference>
<evidence type="ECO:0000313" key="2">
    <source>
        <dbReference type="Proteomes" id="UP001597233"/>
    </source>
</evidence>
<evidence type="ECO:0000313" key="1">
    <source>
        <dbReference type="EMBL" id="MFD1888238.1"/>
    </source>
</evidence>
<dbReference type="EMBL" id="JBHUEH010000032">
    <property type="protein sequence ID" value="MFD1888238.1"/>
    <property type="molecule type" value="Genomic_DNA"/>
</dbReference>
<comment type="caution">
    <text evidence="1">The sequence shown here is derived from an EMBL/GenBank/DDBJ whole genome shotgun (WGS) entry which is preliminary data.</text>
</comment>
<accession>A0ABW4RPN1</accession>